<evidence type="ECO:0000256" key="2">
    <source>
        <dbReference type="ARBA" id="ARBA00005204"/>
    </source>
</evidence>
<keyword evidence="5" id="KW-0028">Amino-acid biosynthesis</keyword>
<dbReference type="CDD" id="cd11534">
    <property type="entry name" value="NTP-PPase_HisIE_like"/>
    <property type="match status" value="1"/>
</dbReference>
<dbReference type="Gene3D" id="1.10.287.1080">
    <property type="entry name" value="MazG-like"/>
    <property type="match status" value="1"/>
</dbReference>
<dbReference type="InterPro" id="IPR021130">
    <property type="entry name" value="PRib-ATP_PPHydrolase-like"/>
</dbReference>
<evidence type="ECO:0000256" key="7">
    <source>
        <dbReference type="ARBA" id="ARBA00022801"/>
    </source>
</evidence>
<dbReference type="UniPathway" id="UPA00031">
    <property type="reaction ID" value="UER00007"/>
</dbReference>
<dbReference type="GO" id="GO:0004636">
    <property type="term" value="F:phosphoribosyl-ATP diphosphatase activity"/>
    <property type="evidence" value="ECO:0007669"/>
    <property type="project" value="UniProtKB-EC"/>
</dbReference>
<dbReference type="Proteomes" id="UP000298588">
    <property type="component" value="Chromosome"/>
</dbReference>
<evidence type="ECO:0000256" key="5">
    <source>
        <dbReference type="ARBA" id="ARBA00022605"/>
    </source>
</evidence>
<name>A0A4D7QIG1_9HYPH</name>
<proteinExistence type="inferred from homology"/>
<reference evidence="10 11" key="1">
    <citation type="submission" date="2019-04" db="EMBL/GenBank/DDBJ databases">
        <title>Phreatobacter aquaticus sp. nov.</title>
        <authorList>
            <person name="Choi A."/>
            <person name="Baek K."/>
        </authorList>
    </citation>
    <scope>NUCLEOTIDE SEQUENCE [LARGE SCALE GENOMIC DNA]</scope>
    <source>
        <strain evidence="10 11">NMCR1094</strain>
    </source>
</reference>
<evidence type="ECO:0000256" key="4">
    <source>
        <dbReference type="ARBA" id="ARBA00012414"/>
    </source>
</evidence>
<keyword evidence="9" id="KW-0368">Histidine biosynthesis</keyword>
<evidence type="ECO:0000313" key="10">
    <source>
        <dbReference type="EMBL" id="QCK85137.1"/>
    </source>
</evidence>
<evidence type="ECO:0000313" key="11">
    <source>
        <dbReference type="Proteomes" id="UP000298588"/>
    </source>
</evidence>
<evidence type="ECO:0000256" key="9">
    <source>
        <dbReference type="ARBA" id="ARBA00023102"/>
    </source>
</evidence>
<keyword evidence="8" id="KW-0067">ATP-binding</keyword>
<dbReference type="AlphaFoldDB" id="A0A4D7QIG1"/>
<dbReference type="SUPFAM" id="SSF101386">
    <property type="entry name" value="all-alpha NTP pyrophosphatases"/>
    <property type="match status" value="1"/>
</dbReference>
<dbReference type="OrthoDB" id="9814738at2"/>
<comment type="catalytic activity">
    <reaction evidence="1">
        <text>1-(5-phospho-beta-D-ribosyl)-ATP + H2O = 1-(5-phospho-beta-D-ribosyl)-5'-AMP + diphosphate + H(+)</text>
        <dbReference type="Rhea" id="RHEA:22828"/>
        <dbReference type="ChEBI" id="CHEBI:15377"/>
        <dbReference type="ChEBI" id="CHEBI:15378"/>
        <dbReference type="ChEBI" id="CHEBI:33019"/>
        <dbReference type="ChEBI" id="CHEBI:59457"/>
        <dbReference type="ChEBI" id="CHEBI:73183"/>
        <dbReference type="EC" id="3.6.1.31"/>
    </reaction>
</comment>
<evidence type="ECO:0000256" key="8">
    <source>
        <dbReference type="ARBA" id="ARBA00022840"/>
    </source>
</evidence>
<dbReference type="GO" id="GO:0000105">
    <property type="term" value="P:L-histidine biosynthetic process"/>
    <property type="evidence" value="ECO:0007669"/>
    <property type="project" value="UniProtKB-UniPathway"/>
</dbReference>
<keyword evidence="11" id="KW-1185">Reference proteome</keyword>
<protein>
    <recommendedName>
        <fullName evidence="4">phosphoribosyl-ATP diphosphatase</fullName>
        <ecNumber evidence="4">3.6.1.31</ecNumber>
    </recommendedName>
</protein>
<dbReference type="InterPro" id="IPR008179">
    <property type="entry name" value="HisE"/>
</dbReference>
<keyword evidence="6" id="KW-0547">Nucleotide-binding</keyword>
<evidence type="ECO:0000256" key="1">
    <source>
        <dbReference type="ARBA" id="ARBA00001460"/>
    </source>
</evidence>
<dbReference type="PANTHER" id="PTHR42945">
    <property type="entry name" value="HISTIDINE BIOSYNTHESIS BIFUNCTIONAL PROTEIN"/>
    <property type="match status" value="1"/>
</dbReference>
<comment type="pathway">
    <text evidence="2">Amino-acid biosynthesis; L-histidine biosynthesis; L-histidine from 5-phospho-alpha-D-ribose 1-diphosphate: step 2/9.</text>
</comment>
<comment type="similarity">
    <text evidence="3">Belongs to the PRA-PH family.</text>
</comment>
<gene>
    <name evidence="10" type="primary">hisE</name>
    <name evidence="10" type="ORF">E8L99_04760</name>
</gene>
<dbReference type="EMBL" id="CP039865">
    <property type="protein sequence ID" value="QCK85137.1"/>
    <property type="molecule type" value="Genomic_DNA"/>
</dbReference>
<dbReference type="PANTHER" id="PTHR42945:SF1">
    <property type="entry name" value="HISTIDINE BIOSYNTHESIS BIFUNCTIONAL PROTEIN HIS7"/>
    <property type="match status" value="1"/>
</dbReference>
<dbReference type="RefSeq" id="WP_137098471.1">
    <property type="nucleotide sequence ID" value="NZ_CP039865.1"/>
</dbReference>
<evidence type="ECO:0000256" key="3">
    <source>
        <dbReference type="ARBA" id="ARBA00009392"/>
    </source>
</evidence>
<organism evidence="10 11">
    <name type="scientific">Phreatobacter aquaticus</name>
    <dbReference type="NCBI Taxonomy" id="2570229"/>
    <lineage>
        <taxon>Bacteria</taxon>
        <taxon>Pseudomonadati</taxon>
        <taxon>Pseudomonadota</taxon>
        <taxon>Alphaproteobacteria</taxon>
        <taxon>Hyphomicrobiales</taxon>
        <taxon>Phreatobacteraceae</taxon>
        <taxon>Phreatobacter</taxon>
    </lineage>
</organism>
<dbReference type="NCBIfam" id="TIGR03188">
    <property type="entry name" value="histidine_hisI"/>
    <property type="match status" value="1"/>
</dbReference>
<keyword evidence="7 10" id="KW-0378">Hydrolase</keyword>
<dbReference type="KEGG" id="paqt:E8L99_04760"/>
<accession>A0A4D7QIG1</accession>
<sequence>MPGPMERLHDAVLKARIDDPASSRTARLLRSGRSKMVKKLVEEATEVAIDALADDRFAVIRESADLFYNLSVLWVEMGVEPGEVWAEMERREQLYGIAEKLHKGPVALGDDKSLIKRR</sequence>
<dbReference type="GO" id="GO:0005524">
    <property type="term" value="F:ATP binding"/>
    <property type="evidence" value="ECO:0007669"/>
    <property type="project" value="UniProtKB-KW"/>
</dbReference>
<dbReference type="Pfam" id="PF01503">
    <property type="entry name" value="PRA-PH"/>
    <property type="match status" value="1"/>
</dbReference>
<dbReference type="EC" id="3.6.1.31" evidence="4"/>
<evidence type="ECO:0000256" key="6">
    <source>
        <dbReference type="ARBA" id="ARBA00022741"/>
    </source>
</evidence>